<organism evidence="1 2">
    <name type="scientific">Macrostomum lignano</name>
    <dbReference type="NCBI Taxonomy" id="282301"/>
    <lineage>
        <taxon>Eukaryota</taxon>
        <taxon>Metazoa</taxon>
        <taxon>Spiralia</taxon>
        <taxon>Lophotrochozoa</taxon>
        <taxon>Platyhelminthes</taxon>
        <taxon>Rhabditophora</taxon>
        <taxon>Macrostomorpha</taxon>
        <taxon>Macrostomida</taxon>
        <taxon>Macrostomidae</taxon>
        <taxon>Macrostomum</taxon>
    </lineage>
</organism>
<dbReference type="WBParaSite" id="maker-uti_cns_0009944-snap-gene-0.9-mRNA-1">
    <property type="protein sequence ID" value="maker-uti_cns_0009944-snap-gene-0.9-mRNA-1"/>
    <property type="gene ID" value="maker-uti_cns_0009944-snap-gene-0.9"/>
</dbReference>
<accession>A0A1I8I604</accession>
<dbReference type="AlphaFoldDB" id="A0A1I8I604"/>
<dbReference type="Proteomes" id="UP000095280">
    <property type="component" value="Unplaced"/>
</dbReference>
<evidence type="ECO:0000313" key="2">
    <source>
        <dbReference type="WBParaSite" id="maker-uti_cns_0009944-snap-gene-0.9-mRNA-1"/>
    </source>
</evidence>
<name>A0A1I8I604_9PLAT</name>
<sequence length="167" mass="18330">MSCTFYDNRADSAVTGRRCRVNGRLLTAGAGTSAAGAPVVLLGRRLANRQPLTVTALRLRGGSGAPSPEAPRRLRLRPGQLWRSWGWWRPARVPVRRSGVTESATVFSDSQSSSFDMDLYNSAVEITGEAAPACYYTPVDLMRLHVTGYRKRNRTTPFTSVLKLNTS</sequence>
<protein>
    <submittedName>
        <fullName evidence="2">F5/8 type C domain-containing protein</fullName>
    </submittedName>
</protein>
<reference evidence="2" key="1">
    <citation type="submission" date="2016-11" db="UniProtKB">
        <authorList>
            <consortium name="WormBaseParasite"/>
        </authorList>
    </citation>
    <scope>IDENTIFICATION</scope>
</reference>
<evidence type="ECO:0000313" key="1">
    <source>
        <dbReference type="Proteomes" id="UP000095280"/>
    </source>
</evidence>
<proteinExistence type="predicted"/>
<keyword evidence="1" id="KW-1185">Reference proteome</keyword>